<reference evidence="2" key="1">
    <citation type="submission" date="2023-03" db="EMBL/GenBank/DDBJ databases">
        <title>Near-Complete genome sequence of Lipomyces tetrasporous NRRL Y-64009, an oleaginous yeast capable of growing on lignocellulosic hydrolysates.</title>
        <authorList>
            <consortium name="Lawrence Berkeley National Laboratory"/>
            <person name="Jagtap S.S."/>
            <person name="Liu J.-J."/>
            <person name="Walukiewicz H.E."/>
            <person name="Pangilinan J."/>
            <person name="Lipzen A."/>
            <person name="Ahrendt S."/>
            <person name="Koriabine M."/>
            <person name="Cobaugh K."/>
            <person name="Salamov A."/>
            <person name="Yoshinaga Y."/>
            <person name="Ng V."/>
            <person name="Daum C."/>
            <person name="Grigoriev I.V."/>
            <person name="Slininger P.J."/>
            <person name="Dien B.S."/>
            <person name="Jin Y.-S."/>
            <person name="Rao C.V."/>
        </authorList>
    </citation>
    <scope>NUCLEOTIDE SEQUENCE</scope>
    <source>
        <strain evidence="2">NRRL Y-64009</strain>
    </source>
</reference>
<dbReference type="GO" id="GO:0047884">
    <property type="term" value="F:FAD diphosphatase activity"/>
    <property type="evidence" value="ECO:0007669"/>
    <property type="project" value="TreeGrafter"/>
</dbReference>
<comment type="caution">
    <text evidence="2">The sequence shown here is derived from an EMBL/GenBank/DDBJ whole genome shotgun (WGS) entry which is preliminary data.</text>
</comment>
<dbReference type="Proteomes" id="UP001217417">
    <property type="component" value="Unassembled WGS sequence"/>
</dbReference>
<evidence type="ECO:0000313" key="3">
    <source>
        <dbReference type="Proteomes" id="UP001217417"/>
    </source>
</evidence>
<dbReference type="PANTHER" id="PTHR47675:SF1">
    <property type="entry name" value="MOLYBDOPTERIN BINDING DOMAIN PROTEIN (AFU_ORTHOLOGUE AFUA_5G11210)"/>
    <property type="match status" value="1"/>
</dbReference>
<dbReference type="SUPFAM" id="SSF53218">
    <property type="entry name" value="Molybdenum cofactor biosynthesis proteins"/>
    <property type="match status" value="1"/>
</dbReference>
<dbReference type="Pfam" id="PF00994">
    <property type="entry name" value="MoCF_biosynth"/>
    <property type="match status" value="1"/>
</dbReference>
<dbReference type="CDD" id="cd00885">
    <property type="entry name" value="cinA"/>
    <property type="match status" value="1"/>
</dbReference>
<evidence type="ECO:0000259" key="1">
    <source>
        <dbReference type="SMART" id="SM00852"/>
    </source>
</evidence>
<dbReference type="InterPro" id="IPR001453">
    <property type="entry name" value="MoaB/Mog_dom"/>
</dbReference>
<sequence length="293" mass="33020">MRMRRFTQLFAPSLPLARRPMATHALSTAACLIIGDEVLNGKIRDANSYTFAKFCFEIGLDLKRVEVIGDEEHEIVEAAQRMAKEYDFIVTSGGIGPTHDDITYQSIAKAFDLPLVLHEETVKRMQRLGIRRLDPNDNEAINAQMRMATLPKGTPATEAEVIYSLENSWVPVVRVASKIHILPGIPQLFNGLLFGLRKIILPNIPPSQRKHRLLVTTYKAESEMASFLTQLQERVKDREIKIGSYPHMVGINTVSIIGKEEYLDYMKELVKETEEALEGKAISIEDEAKLSSK</sequence>
<dbReference type="RefSeq" id="XP_056040014.1">
    <property type="nucleotide sequence ID" value="XM_056188939.1"/>
</dbReference>
<gene>
    <name evidence="2" type="ORF">POJ06DRAFT_263871</name>
</gene>
<keyword evidence="3" id="KW-1185">Reference proteome</keyword>
<dbReference type="PROSITE" id="PS51257">
    <property type="entry name" value="PROKAR_LIPOPROTEIN"/>
    <property type="match status" value="1"/>
</dbReference>
<dbReference type="SMART" id="SM00852">
    <property type="entry name" value="MoCF_biosynth"/>
    <property type="match status" value="1"/>
</dbReference>
<dbReference type="GeneID" id="80884105"/>
<dbReference type="Gene3D" id="3.40.980.10">
    <property type="entry name" value="MoaB/Mog-like domain"/>
    <property type="match status" value="1"/>
</dbReference>
<dbReference type="AlphaFoldDB" id="A0AAD7VPL0"/>
<dbReference type="GO" id="GO:0042726">
    <property type="term" value="P:flavin-containing compound metabolic process"/>
    <property type="evidence" value="ECO:0007669"/>
    <property type="project" value="TreeGrafter"/>
</dbReference>
<accession>A0AAD7VPL0</accession>
<dbReference type="EMBL" id="JARPMG010000014">
    <property type="protein sequence ID" value="KAJ8096564.1"/>
    <property type="molecule type" value="Genomic_DNA"/>
</dbReference>
<organism evidence="2 3">
    <name type="scientific">Lipomyces tetrasporus</name>
    <dbReference type="NCBI Taxonomy" id="54092"/>
    <lineage>
        <taxon>Eukaryota</taxon>
        <taxon>Fungi</taxon>
        <taxon>Dikarya</taxon>
        <taxon>Ascomycota</taxon>
        <taxon>Saccharomycotina</taxon>
        <taxon>Lipomycetes</taxon>
        <taxon>Lipomycetales</taxon>
        <taxon>Lipomycetaceae</taxon>
        <taxon>Lipomyces</taxon>
    </lineage>
</organism>
<dbReference type="PANTHER" id="PTHR47675">
    <property type="entry name" value="MOLYBDOPTERIN BINDING DOMAIN PROTEIN (AFU_ORTHOLOGUE AFUA_5G11210)"/>
    <property type="match status" value="1"/>
</dbReference>
<evidence type="ECO:0000313" key="2">
    <source>
        <dbReference type="EMBL" id="KAJ8096564.1"/>
    </source>
</evidence>
<protein>
    <submittedName>
        <fullName evidence="2">MoaB/Mog domain-containing protein</fullName>
    </submittedName>
</protein>
<feature type="domain" description="MoaB/Mog" evidence="1">
    <location>
        <begin position="30"/>
        <end position="203"/>
    </location>
</feature>
<name>A0AAD7VPL0_9ASCO</name>
<dbReference type="InterPro" id="IPR036425">
    <property type="entry name" value="MoaB/Mog-like_dom_sf"/>
</dbReference>
<proteinExistence type="predicted"/>